<feature type="transmembrane region" description="Helical" evidence="5">
    <location>
        <begin position="43"/>
        <end position="66"/>
    </location>
</feature>
<evidence type="ECO:0000256" key="5">
    <source>
        <dbReference type="SAM" id="Phobius"/>
    </source>
</evidence>
<evidence type="ECO:0000256" key="2">
    <source>
        <dbReference type="ARBA" id="ARBA00022741"/>
    </source>
</evidence>
<keyword evidence="3" id="KW-0067">ATP-binding</keyword>
<keyword evidence="5" id="KW-0812">Transmembrane</keyword>
<keyword evidence="2" id="KW-0547">Nucleotide-binding</keyword>
<dbReference type="GO" id="GO:0070740">
    <property type="term" value="F:tubulin-glutamic acid ligase activity"/>
    <property type="evidence" value="ECO:0007669"/>
    <property type="project" value="TreeGrafter"/>
</dbReference>
<reference evidence="6" key="1">
    <citation type="submission" date="2021-05" db="EMBL/GenBank/DDBJ databases">
        <title>The genome of the haptophyte Pavlova lutheri (Diacronema luteri, Pavlovales) - a model for lipid biosynthesis in eukaryotic algae.</title>
        <authorList>
            <person name="Hulatt C.J."/>
            <person name="Posewitz M.C."/>
        </authorList>
    </citation>
    <scope>NUCLEOTIDE SEQUENCE</scope>
    <source>
        <strain evidence="6">NIVA-4/92</strain>
    </source>
</reference>
<dbReference type="GO" id="GO:0015631">
    <property type="term" value="F:tubulin binding"/>
    <property type="evidence" value="ECO:0007669"/>
    <property type="project" value="TreeGrafter"/>
</dbReference>
<sequence>MRYGPGRASNARAGKAGGAHEGATPPAGERPRYAARASLARRWLIALLALIALSALSELLSALAGIEHGAEDVRAPLGARVRPKVARVQPVAVTGVDNRVDKPRAAARLANRSRAAPAAAASAAAAPPRRAAAATVPASAVPARAVRAVPARARPRGVGETCETFRVGDRKDFLLTMAPILIELGLCPADGAQFDVYWGYALNAPSIFSSPQLARRAVPPDALFNSVPLMLQTVGEKSSIATLQSECEQYVLHRPNMRGALEFDGWCSFTQRGFNVRRDTPTAPVRLEYARLRTYTETRARRSGVFPGTWILKSVVAYSQRGIQLVRLEPSDVRDISALVTWAEVHVPRGDYTLQEYLATPRMWRDRKWDMRALALVTSVEPLRFYALDHAFPKIATKPYTLDIAQLKDSCVHFRMPVCEAPVTPYPRSTDSPILRDNIVPPLARGEWEQRLYPALYKALLRVVLLARRQILPVDDELARAGFVQRRVQVLQPDVIFDRAGNAFVIEMNTNGFMVGALHAEFFDATAQMRSAVEIAGVNRYPLRPNYAAAAARLVDAHCDVREWEATAAARELREHRLAQRAPRCDALARPSAKLTEREVIDATIDEWCHTGRWLPIWPPRDGAVYRAVRRIYADVSRDELRARYWTRADGVLLRFARWLRLDAVATSTRAGVPGSATLLAFCGAQHQRAIENRTIEPTGCTCAATRRPPDDRLFRKALKRHRAYLASSAGEADVVHVAEKDAALHLLTKVAKLNSKRFPPGYRGLPYNARHDNGQTTPEFEEYDGPSGKH</sequence>
<accession>A0A8J5XIM2</accession>
<evidence type="ECO:0000313" key="6">
    <source>
        <dbReference type="EMBL" id="KAG8464907.1"/>
    </source>
</evidence>
<protein>
    <submittedName>
        <fullName evidence="6">Uncharacterized protein</fullName>
    </submittedName>
</protein>
<keyword evidence="5" id="KW-0472">Membrane</keyword>
<dbReference type="GO" id="GO:0000226">
    <property type="term" value="P:microtubule cytoskeleton organization"/>
    <property type="evidence" value="ECO:0007669"/>
    <property type="project" value="TreeGrafter"/>
</dbReference>
<dbReference type="PROSITE" id="PS51221">
    <property type="entry name" value="TTL"/>
    <property type="match status" value="1"/>
</dbReference>
<dbReference type="AlphaFoldDB" id="A0A8J5XIM2"/>
<dbReference type="GO" id="GO:0005524">
    <property type="term" value="F:ATP binding"/>
    <property type="evidence" value="ECO:0007669"/>
    <property type="project" value="UniProtKB-KW"/>
</dbReference>
<evidence type="ECO:0000256" key="3">
    <source>
        <dbReference type="ARBA" id="ARBA00022840"/>
    </source>
</evidence>
<dbReference type="OrthoDB" id="202825at2759"/>
<keyword evidence="5" id="KW-1133">Transmembrane helix</keyword>
<dbReference type="EMBL" id="JAGTXO010000011">
    <property type="protein sequence ID" value="KAG8464907.1"/>
    <property type="molecule type" value="Genomic_DNA"/>
</dbReference>
<dbReference type="InterPro" id="IPR004344">
    <property type="entry name" value="TTL/TTLL_fam"/>
</dbReference>
<evidence type="ECO:0000256" key="1">
    <source>
        <dbReference type="ARBA" id="ARBA00022598"/>
    </source>
</evidence>
<comment type="caution">
    <text evidence="6">The sequence shown here is derived from an EMBL/GenBank/DDBJ whole genome shotgun (WGS) entry which is preliminary data.</text>
</comment>
<keyword evidence="1" id="KW-0436">Ligase</keyword>
<feature type="region of interest" description="Disordered" evidence="4">
    <location>
        <begin position="762"/>
        <end position="791"/>
    </location>
</feature>
<dbReference type="GO" id="GO:0036064">
    <property type="term" value="C:ciliary basal body"/>
    <property type="evidence" value="ECO:0007669"/>
    <property type="project" value="TreeGrafter"/>
</dbReference>
<dbReference type="PANTHER" id="PTHR12241">
    <property type="entry name" value="TUBULIN POLYGLUTAMYLASE"/>
    <property type="match status" value="1"/>
</dbReference>
<dbReference type="Gene3D" id="3.30.470.20">
    <property type="entry name" value="ATP-grasp fold, B domain"/>
    <property type="match status" value="1"/>
</dbReference>
<evidence type="ECO:0000256" key="4">
    <source>
        <dbReference type="SAM" id="MobiDB-lite"/>
    </source>
</evidence>
<proteinExistence type="predicted"/>
<evidence type="ECO:0000313" key="7">
    <source>
        <dbReference type="Proteomes" id="UP000751190"/>
    </source>
</evidence>
<dbReference type="Proteomes" id="UP000751190">
    <property type="component" value="Unassembled WGS sequence"/>
</dbReference>
<organism evidence="6 7">
    <name type="scientific">Diacronema lutheri</name>
    <name type="common">Unicellular marine alga</name>
    <name type="synonym">Monochrysis lutheri</name>
    <dbReference type="NCBI Taxonomy" id="2081491"/>
    <lineage>
        <taxon>Eukaryota</taxon>
        <taxon>Haptista</taxon>
        <taxon>Haptophyta</taxon>
        <taxon>Pavlovophyceae</taxon>
        <taxon>Pavlovales</taxon>
        <taxon>Pavlovaceae</taxon>
        <taxon>Diacronema</taxon>
    </lineage>
</organism>
<keyword evidence="7" id="KW-1185">Reference proteome</keyword>
<feature type="region of interest" description="Disordered" evidence="4">
    <location>
        <begin position="1"/>
        <end position="29"/>
    </location>
</feature>
<name>A0A8J5XIM2_DIALT</name>
<dbReference type="Pfam" id="PF03133">
    <property type="entry name" value="TTL"/>
    <property type="match status" value="1"/>
</dbReference>
<gene>
    <name evidence="6" type="ORF">KFE25_012270</name>
</gene>